<accession>A0A3N4UP45</accession>
<name>A0A3N4UP45_9BURK</name>
<gene>
    <name evidence="2" type="ORF">EDC62_1871</name>
</gene>
<proteinExistence type="predicted"/>
<protein>
    <submittedName>
        <fullName evidence="2">Uncharacterized protein</fullName>
    </submittedName>
</protein>
<keyword evidence="3" id="KW-1185">Reference proteome</keyword>
<dbReference type="NCBIfam" id="NF043076">
    <property type="entry name" value="PHA_gran_PhaM"/>
    <property type="match status" value="1"/>
</dbReference>
<evidence type="ECO:0000313" key="2">
    <source>
        <dbReference type="EMBL" id="RPE66797.1"/>
    </source>
</evidence>
<comment type="caution">
    <text evidence="2">The sequence shown here is derived from an EMBL/GenBank/DDBJ whole genome shotgun (WGS) entry which is preliminary data.</text>
</comment>
<feature type="region of interest" description="Disordered" evidence="1">
    <location>
        <begin position="230"/>
        <end position="266"/>
    </location>
</feature>
<dbReference type="EMBL" id="RKQL01000004">
    <property type="protein sequence ID" value="RPE66797.1"/>
    <property type="molecule type" value="Genomic_DNA"/>
</dbReference>
<feature type="compositionally biased region" description="Low complexity" evidence="1">
    <location>
        <begin position="230"/>
        <end position="249"/>
    </location>
</feature>
<dbReference type="RefSeq" id="WP_124222954.1">
    <property type="nucleotide sequence ID" value="NZ_RKQL01000004.1"/>
</dbReference>
<organism evidence="2 3">
    <name type="scientific">Tibeticola sediminis</name>
    <dbReference type="NCBI Taxonomy" id="1917811"/>
    <lineage>
        <taxon>Bacteria</taxon>
        <taxon>Pseudomonadati</taxon>
        <taxon>Pseudomonadota</taxon>
        <taxon>Betaproteobacteria</taxon>
        <taxon>Burkholderiales</taxon>
        <taxon>Comamonadaceae</taxon>
        <taxon>Tibeticola</taxon>
    </lineage>
</organism>
<evidence type="ECO:0000313" key="3">
    <source>
        <dbReference type="Proteomes" id="UP000272193"/>
    </source>
</evidence>
<dbReference type="Proteomes" id="UP000272193">
    <property type="component" value="Unassembled WGS sequence"/>
</dbReference>
<sequence length="266" mass="27420">MNPATPFEFAKFVPGFEFLQNLAKGATQNIPQLPNLGNWVAPTINVEELEKRIEELKAVQFWLDQNAAALKATIQALEVQKMTLATLQGMNFNMGDVANAFKLKAADTVMSGVQKVTETAAGAAGTAAGVASGVASGVANLASDVAQAATGGGKKAAAKRSASRASTAKKSTPAPTAPAGGVIDPMQWWGALTQQFQQIAANAMKDAARQTAVDTTKNMATGLAREAVKAATAPARAATAAVKKATTAARPRKTPAKAASRSSTRR</sequence>
<reference evidence="2 3" key="1">
    <citation type="submission" date="2018-11" db="EMBL/GenBank/DDBJ databases">
        <title>Genomic Encyclopedia of Type Strains, Phase IV (KMG-IV): sequencing the most valuable type-strain genomes for metagenomic binning, comparative biology and taxonomic classification.</title>
        <authorList>
            <person name="Goeker M."/>
        </authorList>
    </citation>
    <scope>NUCLEOTIDE SEQUENCE [LARGE SCALE GENOMIC DNA]</scope>
    <source>
        <strain evidence="2 3">DSM 101684</strain>
    </source>
</reference>
<dbReference type="InterPro" id="IPR050026">
    <property type="entry name" value="PHA_gran_PhaM_N"/>
</dbReference>
<dbReference type="OrthoDB" id="8566581at2"/>
<dbReference type="AlphaFoldDB" id="A0A3N4UP45"/>
<feature type="region of interest" description="Disordered" evidence="1">
    <location>
        <begin position="150"/>
        <end position="182"/>
    </location>
</feature>
<evidence type="ECO:0000256" key="1">
    <source>
        <dbReference type="SAM" id="MobiDB-lite"/>
    </source>
</evidence>
<feature type="compositionally biased region" description="Low complexity" evidence="1">
    <location>
        <begin position="163"/>
        <end position="179"/>
    </location>
</feature>